<dbReference type="AlphaFoldDB" id="A0A1J3F5U2"/>
<sequence>MNSVYQNEENLLPRVHSKLTRNLLMWHSEEPQTASFIIVDNRKPIDPRPGFRVREETKWGMKSRIREEALIG</sequence>
<name>A0A1J3F5U2_NOCCA</name>
<evidence type="ECO:0000313" key="1">
    <source>
        <dbReference type="EMBL" id="JAU36972.1"/>
    </source>
</evidence>
<gene>
    <name evidence="1" type="ORF">LC_TR8842_c2_g1_i1_g.30658</name>
</gene>
<reference evidence="1" key="1">
    <citation type="submission" date="2016-07" db="EMBL/GenBank/DDBJ databases">
        <title>De novo transcriptome assembly of four accessions of the metal hyperaccumulator plant Noccaea caerulescens.</title>
        <authorList>
            <person name="Blande D."/>
            <person name="Halimaa P."/>
            <person name="Tervahauta A.I."/>
            <person name="Aarts M.G."/>
            <person name="Karenlampi S.O."/>
        </authorList>
    </citation>
    <scope>NUCLEOTIDE SEQUENCE</scope>
</reference>
<organism evidence="1">
    <name type="scientific">Noccaea caerulescens</name>
    <name type="common">Alpine penny-cress</name>
    <name type="synonym">Thlaspi caerulescens</name>
    <dbReference type="NCBI Taxonomy" id="107243"/>
    <lineage>
        <taxon>Eukaryota</taxon>
        <taxon>Viridiplantae</taxon>
        <taxon>Streptophyta</taxon>
        <taxon>Embryophyta</taxon>
        <taxon>Tracheophyta</taxon>
        <taxon>Spermatophyta</taxon>
        <taxon>Magnoliopsida</taxon>
        <taxon>eudicotyledons</taxon>
        <taxon>Gunneridae</taxon>
        <taxon>Pentapetalae</taxon>
        <taxon>rosids</taxon>
        <taxon>malvids</taxon>
        <taxon>Brassicales</taxon>
        <taxon>Brassicaceae</taxon>
        <taxon>Coluteocarpeae</taxon>
        <taxon>Noccaea</taxon>
    </lineage>
</organism>
<accession>A0A1J3F5U2</accession>
<protein>
    <submittedName>
        <fullName evidence="1">Uncharacterized protein</fullName>
    </submittedName>
</protein>
<dbReference type="EMBL" id="GEVK01015860">
    <property type="protein sequence ID" value="JAU36972.1"/>
    <property type="molecule type" value="Transcribed_RNA"/>
</dbReference>
<proteinExistence type="predicted"/>